<dbReference type="PROSITE" id="PS50146">
    <property type="entry name" value="DAGK"/>
    <property type="match status" value="1"/>
</dbReference>
<evidence type="ECO:0000256" key="3">
    <source>
        <dbReference type="ARBA" id="ARBA00022777"/>
    </source>
</evidence>
<keyword evidence="1" id="KW-0808">Transferase</keyword>
<dbReference type="Gene3D" id="3.40.50.10330">
    <property type="entry name" value="Probable inorganic polyphosphate/atp-NAD kinase, domain 1"/>
    <property type="match status" value="1"/>
</dbReference>
<keyword evidence="4" id="KW-0067">ATP-binding</keyword>
<dbReference type="Proteomes" id="UP000647587">
    <property type="component" value="Unassembled WGS sequence"/>
</dbReference>
<dbReference type="Gene3D" id="2.60.200.40">
    <property type="match status" value="1"/>
</dbReference>
<dbReference type="InterPro" id="IPR016064">
    <property type="entry name" value="NAD/diacylglycerol_kinase_sf"/>
</dbReference>
<evidence type="ECO:0000256" key="1">
    <source>
        <dbReference type="ARBA" id="ARBA00022679"/>
    </source>
</evidence>
<protein>
    <submittedName>
        <fullName evidence="6">Diacylglycerol kinase</fullName>
    </submittedName>
</protein>
<evidence type="ECO:0000256" key="4">
    <source>
        <dbReference type="ARBA" id="ARBA00022840"/>
    </source>
</evidence>
<feature type="domain" description="DAGKc" evidence="5">
    <location>
        <begin position="1"/>
        <end position="120"/>
    </location>
</feature>
<sequence length="294" mass="31476">MNSFAGGGLAQREWPRLERELLARGLQFDLIQESSGDEALNRVQNLPVTMPVVAVGGDGTVRSLIPALVGTGRPLVIVPLGTGNDFAGMLGLRSGHLEAAVAHLDAPPRQVDALDVTITEGERTGQRAVLLNGLGMGFDAQVALNMTRAPVRLSGLARYGWAALVTLRELKLATVRVLVDGREFYHGKSALVAVMNGTRYGGGFQISPVSDVQDGEVNVLASGPLGPFRLLLLMLAVLRGVHLGREGVHHTPGRWITVRWDEPTPLHLDGDLHGSVREVQVRVLPGAVTLLHHQ</sequence>
<dbReference type="InterPro" id="IPR045540">
    <property type="entry name" value="YegS/DAGK_C"/>
</dbReference>
<evidence type="ECO:0000256" key="2">
    <source>
        <dbReference type="ARBA" id="ARBA00022741"/>
    </source>
</evidence>
<evidence type="ECO:0000313" key="7">
    <source>
        <dbReference type="Proteomes" id="UP000647587"/>
    </source>
</evidence>
<name>A0ABQ2ETS7_9DEIO</name>
<keyword evidence="3 6" id="KW-0418">Kinase</keyword>
<dbReference type="Pfam" id="PF00781">
    <property type="entry name" value="DAGK_cat"/>
    <property type="match status" value="1"/>
</dbReference>
<comment type="caution">
    <text evidence="6">The sequence shown here is derived from an EMBL/GenBank/DDBJ whole genome shotgun (WGS) entry which is preliminary data.</text>
</comment>
<proteinExistence type="predicted"/>
<dbReference type="InterPro" id="IPR050187">
    <property type="entry name" value="Lipid_Phosphate_FormReg"/>
</dbReference>
<dbReference type="PANTHER" id="PTHR12358:SF106">
    <property type="entry name" value="LIPID KINASE YEGS"/>
    <property type="match status" value="1"/>
</dbReference>
<dbReference type="PANTHER" id="PTHR12358">
    <property type="entry name" value="SPHINGOSINE KINASE"/>
    <property type="match status" value="1"/>
</dbReference>
<dbReference type="EMBL" id="BMPP01000004">
    <property type="protein sequence ID" value="GGK20437.1"/>
    <property type="molecule type" value="Genomic_DNA"/>
</dbReference>
<dbReference type="InterPro" id="IPR001206">
    <property type="entry name" value="Diacylglycerol_kinase_cat_dom"/>
</dbReference>
<evidence type="ECO:0000259" key="5">
    <source>
        <dbReference type="PROSITE" id="PS50146"/>
    </source>
</evidence>
<dbReference type="SMART" id="SM00046">
    <property type="entry name" value="DAGKc"/>
    <property type="match status" value="1"/>
</dbReference>
<organism evidence="6 7">
    <name type="scientific">Deinococcus malanensis</name>
    <dbReference type="NCBI Taxonomy" id="1706855"/>
    <lineage>
        <taxon>Bacteria</taxon>
        <taxon>Thermotogati</taxon>
        <taxon>Deinococcota</taxon>
        <taxon>Deinococci</taxon>
        <taxon>Deinococcales</taxon>
        <taxon>Deinococcaceae</taxon>
        <taxon>Deinococcus</taxon>
    </lineage>
</organism>
<evidence type="ECO:0000313" key="6">
    <source>
        <dbReference type="EMBL" id="GGK20437.1"/>
    </source>
</evidence>
<gene>
    <name evidence="6" type="ORF">GCM10008955_12310</name>
</gene>
<keyword evidence="2" id="KW-0547">Nucleotide-binding</keyword>
<dbReference type="Pfam" id="PF19279">
    <property type="entry name" value="YegS_C"/>
    <property type="match status" value="1"/>
</dbReference>
<keyword evidence="7" id="KW-1185">Reference proteome</keyword>
<dbReference type="InterPro" id="IPR017438">
    <property type="entry name" value="ATP-NAD_kinase_N"/>
</dbReference>
<reference evidence="7" key="1">
    <citation type="journal article" date="2019" name="Int. J. Syst. Evol. Microbiol.">
        <title>The Global Catalogue of Microorganisms (GCM) 10K type strain sequencing project: providing services to taxonomists for standard genome sequencing and annotation.</title>
        <authorList>
            <consortium name="The Broad Institute Genomics Platform"/>
            <consortium name="The Broad Institute Genome Sequencing Center for Infectious Disease"/>
            <person name="Wu L."/>
            <person name="Ma J."/>
        </authorList>
    </citation>
    <scope>NUCLEOTIDE SEQUENCE [LARGE SCALE GENOMIC DNA]</scope>
    <source>
        <strain evidence="7">JCM 30331</strain>
    </source>
</reference>
<accession>A0ABQ2ETS7</accession>
<dbReference type="GO" id="GO:0016301">
    <property type="term" value="F:kinase activity"/>
    <property type="evidence" value="ECO:0007669"/>
    <property type="project" value="UniProtKB-KW"/>
</dbReference>
<dbReference type="SUPFAM" id="SSF111331">
    <property type="entry name" value="NAD kinase/diacylglycerol kinase-like"/>
    <property type="match status" value="1"/>
</dbReference>